<evidence type="ECO:0000259" key="2">
    <source>
        <dbReference type="Pfam" id="PF14479"/>
    </source>
</evidence>
<evidence type="ECO:0000313" key="3">
    <source>
        <dbReference type="EMBL" id="USP82176.1"/>
    </source>
</evidence>
<gene>
    <name evidence="3" type="ORF">yc1106_09450</name>
</gene>
<keyword evidence="1" id="KW-0812">Transmembrane</keyword>
<name>A0A9Q9DY43_CURCL</name>
<dbReference type="PANTHER" id="PTHR37542:SF3">
    <property type="entry name" value="PRION-INHIBITION AND PROPAGATION HELO DOMAIN-CONTAINING PROTEIN"/>
    <property type="match status" value="1"/>
</dbReference>
<evidence type="ECO:0000256" key="1">
    <source>
        <dbReference type="SAM" id="Phobius"/>
    </source>
</evidence>
<protein>
    <recommendedName>
        <fullName evidence="2">Prion-inhibition and propagation HeLo domain-containing protein</fullName>
    </recommendedName>
</protein>
<evidence type="ECO:0000313" key="4">
    <source>
        <dbReference type="Proteomes" id="UP001056012"/>
    </source>
</evidence>
<sequence>MAEPFGIVAGAIGVAAAFTTCVDCFGYVQHGRHFGRDYQTELISLDCARLRLTRWGEAVNVYEDPKLGRPDASPSEVHTVQNALHQILVLFADTEKISKKYQLEAKAGDDLAVLAPDDLEPAILGLRNKMKELVLRRQKGANVLKTSSWALYYRSQLKDLVSGITILVDSIEKIFPAPERKLTLVKQETAAIHEKQALQLVESAAYGVDNLLVAAAKEALTGHQYLNVTIKGKAQAGDSFSSDWRGTAQGASHAYDGVLVDETAKALIGNKYGGKDFWDD</sequence>
<organism evidence="3 4">
    <name type="scientific">Curvularia clavata</name>
    <dbReference type="NCBI Taxonomy" id="95742"/>
    <lineage>
        <taxon>Eukaryota</taxon>
        <taxon>Fungi</taxon>
        <taxon>Dikarya</taxon>
        <taxon>Ascomycota</taxon>
        <taxon>Pezizomycotina</taxon>
        <taxon>Dothideomycetes</taxon>
        <taxon>Pleosporomycetidae</taxon>
        <taxon>Pleosporales</taxon>
        <taxon>Pleosporineae</taxon>
        <taxon>Pleosporaceae</taxon>
        <taxon>Curvularia</taxon>
    </lineage>
</organism>
<accession>A0A9Q9DY43</accession>
<dbReference type="PANTHER" id="PTHR37542">
    <property type="entry name" value="HELO DOMAIN-CONTAINING PROTEIN-RELATED"/>
    <property type="match status" value="1"/>
</dbReference>
<dbReference type="VEuPathDB" id="FungiDB:yc1106_09450"/>
<dbReference type="InterPro" id="IPR029498">
    <property type="entry name" value="HeLo_dom"/>
</dbReference>
<feature type="domain" description="Prion-inhibition and propagation HeLo" evidence="2">
    <location>
        <begin position="6"/>
        <end position="200"/>
    </location>
</feature>
<keyword evidence="1" id="KW-0472">Membrane</keyword>
<feature type="transmembrane region" description="Helical" evidence="1">
    <location>
        <begin position="6"/>
        <end position="28"/>
    </location>
</feature>
<dbReference type="InterPro" id="IPR038305">
    <property type="entry name" value="HeLo_sf"/>
</dbReference>
<dbReference type="OrthoDB" id="3777832at2759"/>
<dbReference type="EMBL" id="CP089280">
    <property type="protein sequence ID" value="USP82176.1"/>
    <property type="molecule type" value="Genomic_DNA"/>
</dbReference>
<reference evidence="3" key="1">
    <citation type="submission" date="2021-12" db="EMBL/GenBank/DDBJ databases">
        <title>Curvularia clavata genome.</title>
        <authorList>
            <person name="Cao Y."/>
        </authorList>
    </citation>
    <scope>NUCLEOTIDE SEQUENCE</scope>
    <source>
        <strain evidence="3">Yc1106</strain>
    </source>
</reference>
<keyword evidence="1" id="KW-1133">Transmembrane helix</keyword>
<keyword evidence="4" id="KW-1185">Reference proteome</keyword>
<proteinExistence type="predicted"/>
<dbReference type="Proteomes" id="UP001056012">
    <property type="component" value="Chromosome 7"/>
</dbReference>
<dbReference type="AlphaFoldDB" id="A0A9Q9DY43"/>
<dbReference type="Gene3D" id="1.20.120.1020">
    <property type="entry name" value="Prion-inhibition and propagation, HeLo domain"/>
    <property type="match status" value="1"/>
</dbReference>
<dbReference type="Pfam" id="PF14479">
    <property type="entry name" value="HeLo"/>
    <property type="match status" value="1"/>
</dbReference>